<proteinExistence type="predicted"/>
<evidence type="ECO:0000313" key="1">
    <source>
        <dbReference type="EMBL" id="MBB5207321.1"/>
    </source>
</evidence>
<accession>A0A7W8FYN9</accession>
<dbReference type="RefSeq" id="WP_183959834.1">
    <property type="nucleotide sequence ID" value="NZ_JACHHP010000001.1"/>
</dbReference>
<keyword evidence="2" id="KW-1185">Reference proteome</keyword>
<sequence length="446" mass="49546">MIVILHGWSDASTSFEPLARTLAELGLRSQVRRIFLGDYVSMDDDVTFDDIVVAMQRAWREAKLPTGARSVDLVVHSTGALVARYWMTRFFRPDTNPIHRLLMLAPANFGSPHAHKGLSFLGRVVKGYKAKRLFHTGRQILRGLEMASAFTWDLARTDRFDPKQRWYGRDRVLATVLVGTKGYSGIAAAANTPGSDGTVLVSTANLDPSYMRFDFATTPEAPTLEILSPNGATAFCRIPRENHSTIARKDGNFANPVTPTLIAAALTVDDAGFDAHLAELSRINAEHRREEAATPYTHGYQNTVFRVDDNHGAMVPDYFIEAFARTADDRDEDAAVTAKIQNDIIASVQINQVFSSFRAIKINCDRLQTLLIDRNRPLNLRITASPEFGETGSVGYNTLDYHATGSLRIDVGELGRIFRPDRTLLAQLVIRRHIADSLVSFRDAPD</sequence>
<protein>
    <submittedName>
        <fullName evidence="1">Pimeloyl-ACP methyl ester carboxylesterase</fullName>
    </submittedName>
</protein>
<evidence type="ECO:0000313" key="2">
    <source>
        <dbReference type="Proteomes" id="UP000521199"/>
    </source>
</evidence>
<dbReference type="SUPFAM" id="SSF53474">
    <property type="entry name" value="alpha/beta-Hydrolases"/>
    <property type="match status" value="1"/>
</dbReference>
<name>A0A7W8FYN9_9GAMM</name>
<organism evidence="1 2">
    <name type="scientific">Chiayiivirga flava</name>
    <dbReference type="NCBI Taxonomy" id="659595"/>
    <lineage>
        <taxon>Bacteria</taxon>
        <taxon>Pseudomonadati</taxon>
        <taxon>Pseudomonadota</taxon>
        <taxon>Gammaproteobacteria</taxon>
        <taxon>Lysobacterales</taxon>
        <taxon>Lysobacteraceae</taxon>
        <taxon>Chiayiivirga</taxon>
    </lineage>
</organism>
<comment type="caution">
    <text evidence="1">The sequence shown here is derived from an EMBL/GenBank/DDBJ whole genome shotgun (WGS) entry which is preliminary data.</text>
</comment>
<dbReference type="EMBL" id="JACHHP010000001">
    <property type="protein sequence ID" value="MBB5207321.1"/>
    <property type="molecule type" value="Genomic_DNA"/>
</dbReference>
<gene>
    <name evidence="1" type="ORF">HNQ52_000837</name>
</gene>
<dbReference type="Gene3D" id="3.40.50.1820">
    <property type="entry name" value="alpha/beta hydrolase"/>
    <property type="match status" value="1"/>
</dbReference>
<reference evidence="1 2" key="1">
    <citation type="submission" date="2020-08" db="EMBL/GenBank/DDBJ databases">
        <title>Genomic Encyclopedia of Type Strains, Phase IV (KMG-IV): sequencing the most valuable type-strain genomes for metagenomic binning, comparative biology and taxonomic classification.</title>
        <authorList>
            <person name="Goeker M."/>
        </authorList>
    </citation>
    <scope>NUCLEOTIDE SEQUENCE [LARGE SCALE GENOMIC DNA]</scope>
    <source>
        <strain evidence="1 2">DSM 24163</strain>
    </source>
</reference>
<dbReference type="InterPro" id="IPR029058">
    <property type="entry name" value="AB_hydrolase_fold"/>
</dbReference>
<dbReference type="AlphaFoldDB" id="A0A7W8FYN9"/>
<dbReference type="Proteomes" id="UP000521199">
    <property type="component" value="Unassembled WGS sequence"/>
</dbReference>